<evidence type="ECO:0000313" key="4">
    <source>
        <dbReference type="EMBL" id="MBA0749032.1"/>
    </source>
</evidence>
<name>A0A7J9CKL9_GOSGO</name>
<dbReference type="NCBIfam" id="TIGR00756">
    <property type="entry name" value="PPR"/>
    <property type="match status" value="4"/>
</dbReference>
<evidence type="ECO:0000256" key="2">
    <source>
        <dbReference type="ARBA" id="ARBA00022737"/>
    </source>
</evidence>
<feature type="non-terminal residue" evidence="4">
    <location>
        <position position="1"/>
    </location>
</feature>
<dbReference type="Pfam" id="PF01535">
    <property type="entry name" value="PPR"/>
    <property type="match status" value="1"/>
</dbReference>
<accession>A0A7J9CKL9</accession>
<evidence type="ECO:0000256" key="3">
    <source>
        <dbReference type="PROSITE-ProRule" id="PRU00708"/>
    </source>
</evidence>
<dbReference type="InterPro" id="IPR011990">
    <property type="entry name" value="TPR-like_helical_dom_sf"/>
</dbReference>
<organism evidence="4 5">
    <name type="scientific">Gossypium gossypioides</name>
    <name type="common">Mexican cotton</name>
    <name type="synonym">Selera gossypioides</name>
    <dbReference type="NCBI Taxonomy" id="34282"/>
    <lineage>
        <taxon>Eukaryota</taxon>
        <taxon>Viridiplantae</taxon>
        <taxon>Streptophyta</taxon>
        <taxon>Embryophyta</taxon>
        <taxon>Tracheophyta</taxon>
        <taxon>Spermatophyta</taxon>
        <taxon>Magnoliopsida</taxon>
        <taxon>eudicotyledons</taxon>
        <taxon>Gunneridae</taxon>
        <taxon>Pentapetalae</taxon>
        <taxon>rosids</taxon>
        <taxon>malvids</taxon>
        <taxon>Malvales</taxon>
        <taxon>Malvaceae</taxon>
        <taxon>Malvoideae</taxon>
        <taxon>Gossypium</taxon>
    </lineage>
</organism>
<protein>
    <recommendedName>
        <fullName evidence="6">Pentatricopeptide repeat-containing protein</fullName>
    </recommendedName>
</protein>
<feature type="repeat" description="PPR" evidence="3">
    <location>
        <begin position="534"/>
        <end position="568"/>
    </location>
</feature>
<comment type="similarity">
    <text evidence="1">Belongs to the PPR family. P subfamily.</text>
</comment>
<dbReference type="EMBL" id="JABEZY010000011">
    <property type="protein sequence ID" value="MBA0749032.1"/>
    <property type="molecule type" value="Genomic_DNA"/>
</dbReference>
<keyword evidence="2" id="KW-0677">Repeat</keyword>
<dbReference type="Gene3D" id="1.25.40.10">
    <property type="entry name" value="Tetratricopeptide repeat domain"/>
    <property type="match status" value="4"/>
</dbReference>
<proteinExistence type="inferred from homology"/>
<evidence type="ECO:0000313" key="5">
    <source>
        <dbReference type="Proteomes" id="UP000593579"/>
    </source>
</evidence>
<dbReference type="OrthoDB" id="185373at2759"/>
<evidence type="ECO:0008006" key="6">
    <source>
        <dbReference type="Google" id="ProtNLM"/>
    </source>
</evidence>
<reference evidence="4 5" key="1">
    <citation type="journal article" date="2019" name="Genome Biol. Evol.">
        <title>Insights into the evolution of the New World diploid cottons (Gossypium, subgenus Houzingenia) based on genome sequencing.</title>
        <authorList>
            <person name="Grover C.E."/>
            <person name="Arick M.A. 2nd"/>
            <person name="Thrash A."/>
            <person name="Conover J.L."/>
            <person name="Sanders W.S."/>
            <person name="Peterson D.G."/>
            <person name="Frelichowski J.E."/>
            <person name="Scheffler J.A."/>
            <person name="Scheffler B.E."/>
            <person name="Wendel J.F."/>
        </authorList>
    </citation>
    <scope>NUCLEOTIDE SEQUENCE [LARGE SCALE GENOMIC DNA]</scope>
    <source>
        <strain evidence="4">5</strain>
        <tissue evidence="4">Leaf</tissue>
    </source>
</reference>
<dbReference type="Proteomes" id="UP000593579">
    <property type="component" value="Unassembled WGS sequence"/>
</dbReference>
<feature type="repeat" description="PPR" evidence="3">
    <location>
        <begin position="362"/>
        <end position="396"/>
    </location>
</feature>
<keyword evidence="5" id="KW-1185">Reference proteome</keyword>
<dbReference type="Pfam" id="PF13812">
    <property type="entry name" value="PPR_3"/>
    <property type="match status" value="1"/>
</dbReference>
<dbReference type="AlphaFoldDB" id="A0A7J9CKL9"/>
<feature type="repeat" description="PPR" evidence="3">
    <location>
        <begin position="327"/>
        <end position="361"/>
    </location>
</feature>
<sequence>LFPLNAAATGRPSSPWSSSFFTLQFYLARSPRTGPKLHETKAKALNLFFLRSPTYTVGSSSVVGMLFPLSEYASSPFGSSNGVPEFRFRTQSEKLSQFLSFFVFLTDFSFWVSCRFQDRGLAWMAIVHGCARMIFSISAKRLGPFSLISPIHRLFSSTSHSIFPNATPHFHSQSQNPLPDQSHVDHRTVHETLSCYSEDWKRAFEFFNWVETACHFTHTTDTFNKMLDILGKYFEFDLSWDLVRRMKNNPYSMPNHATFRIMFKRYITAHLVNEAIATFDRLGEFNLKDDISFCNLVDALCEYKHVIEAHELCFFGRSKDLGFNVNDTKIHNMILRGWFKMGWWSKCREFWEEMDKKGIKKDLHSYSIYMDIMCKCGKPWKAVKLYKEMKKKGMKLDVVAYNTVIRAIGVSDGAEFGVGVFREMRDLGCEPNVVTYNTVIKLLLENGRVRQAYSVLDQMLKNDCAPDVITYHCFFGSLEKPKEILKLFDLMIRNGVQPRMDTYVMLMRKFGRWGFLRPVFMVWKKMEELGSSPNEFAYNALIDALIEKGMLDMARKYDEEMLAKGISSKPREELGTKLVQGEPYT</sequence>
<feature type="repeat" description="PPR" evidence="3">
    <location>
        <begin position="397"/>
        <end position="431"/>
    </location>
</feature>
<dbReference type="PANTHER" id="PTHR47941">
    <property type="entry name" value="PENTATRICOPEPTIDE REPEAT-CONTAINING PROTEIN 3, MITOCHONDRIAL"/>
    <property type="match status" value="1"/>
</dbReference>
<gene>
    <name evidence="4" type="ORF">Gogos_002998</name>
</gene>
<dbReference type="InterPro" id="IPR002885">
    <property type="entry name" value="PPR_rpt"/>
</dbReference>
<comment type="caution">
    <text evidence="4">The sequence shown here is derived from an EMBL/GenBank/DDBJ whole genome shotgun (WGS) entry which is preliminary data.</text>
</comment>
<feature type="repeat" description="PPR" evidence="3">
    <location>
        <begin position="432"/>
        <end position="466"/>
    </location>
</feature>
<dbReference type="PROSITE" id="PS51375">
    <property type="entry name" value="PPR"/>
    <property type="match status" value="5"/>
</dbReference>
<evidence type="ECO:0000256" key="1">
    <source>
        <dbReference type="ARBA" id="ARBA00007626"/>
    </source>
</evidence>
<dbReference type="Pfam" id="PF13041">
    <property type="entry name" value="PPR_2"/>
    <property type="match status" value="2"/>
</dbReference>